<feature type="compositionally biased region" description="Basic residues" evidence="1">
    <location>
        <begin position="81"/>
        <end position="99"/>
    </location>
</feature>
<dbReference type="AlphaFoldDB" id="A0A2P2K0F7"/>
<protein>
    <submittedName>
        <fullName evidence="2">Mitochondrial thiamine pyrophosphate carrier-like isoform X2</fullName>
    </submittedName>
</protein>
<feature type="region of interest" description="Disordered" evidence="1">
    <location>
        <begin position="1"/>
        <end position="20"/>
    </location>
</feature>
<evidence type="ECO:0000256" key="1">
    <source>
        <dbReference type="SAM" id="MobiDB-lite"/>
    </source>
</evidence>
<reference evidence="2" key="1">
    <citation type="submission" date="2018-02" db="EMBL/GenBank/DDBJ databases">
        <title>Rhizophora mucronata_Transcriptome.</title>
        <authorList>
            <person name="Meera S.P."/>
            <person name="Sreeshan A."/>
            <person name="Augustine A."/>
        </authorList>
    </citation>
    <scope>NUCLEOTIDE SEQUENCE</scope>
    <source>
        <tissue evidence="2">Leaf</tissue>
    </source>
</reference>
<evidence type="ECO:0000313" key="2">
    <source>
        <dbReference type="EMBL" id="MBW99178.1"/>
    </source>
</evidence>
<sequence length="110" mass="12887">MHVSVKQSPGRRGLQLNLESDLNNIKRRRDGSRNAAGDCTGSCLQHSLFKVPWLLHCRSNHFPLSPTVTPRQSLPNLKPGKMQRRSSRRRRQRRRRRTKDFKNFLSLPPY</sequence>
<organism evidence="2">
    <name type="scientific">Rhizophora mucronata</name>
    <name type="common">Asiatic mangrove</name>
    <dbReference type="NCBI Taxonomy" id="61149"/>
    <lineage>
        <taxon>Eukaryota</taxon>
        <taxon>Viridiplantae</taxon>
        <taxon>Streptophyta</taxon>
        <taxon>Embryophyta</taxon>
        <taxon>Tracheophyta</taxon>
        <taxon>Spermatophyta</taxon>
        <taxon>Magnoliopsida</taxon>
        <taxon>eudicotyledons</taxon>
        <taxon>Gunneridae</taxon>
        <taxon>Pentapetalae</taxon>
        <taxon>rosids</taxon>
        <taxon>fabids</taxon>
        <taxon>Malpighiales</taxon>
        <taxon>Rhizophoraceae</taxon>
        <taxon>Rhizophora</taxon>
    </lineage>
</organism>
<accession>A0A2P2K0F7</accession>
<feature type="region of interest" description="Disordered" evidence="1">
    <location>
        <begin position="63"/>
        <end position="110"/>
    </location>
</feature>
<feature type="compositionally biased region" description="Polar residues" evidence="1">
    <location>
        <begin position="66"/>
        <end position="75"/>
    </location>
</feature>
<name>A0A2P2K0F7_RHIMU</name>
<proteinExistence type="predicted"/>
<dbReference type="EMBL" id="GGEC01018695">
    <property type="protein sequence ID" value="MBW99178.1"/>
    <property type="molecule type" value="Transcribed_RNA"/>
</dbReference>